<keyword evidence="1" id="KW-0805">Transcription regulation</keyword>
<protein>
    <submittedName>
        <fullName evidence="4">GlxA family transcriptional regulator</fullName>
    </submittedName>
</protein>
<dbReference type="Proteomes" id="UP001597294">
    <property type="component" value="Unassembled WGS sequence"/>
</dbReference>
<dbReference type="PROSITE" id="PS01124">
    <property type="entry name" value="HTH_ARAC_FAMILY_2"/>
    <property type="match status" value="1"/>
</dbReference>
<evidence type="ECO:0000313" key="4">
    <source>
        <dbReference type="EMBL" id="MFD2207021.1"/>
    </source>
</evidence>
<dbReference type="CDD" id="cd03136">
    <property type="entry name" value="GATase1_AraC_ArgR_like"/>
    <property type="match status" value="1"/>
</dbReference>
<dbReference type="Gene3D" id="3.40.50.880">
    <property type="match status" value="1"/>
</dbReference>
<dbReference type="InterPro" id="IPR002818">
    <property type="entry name" value="DJ-1/PfpI"/>
</dbReference>
<dbReference type="Gene3D" id="1.10.10.60">
    <property type="entry name" value="Homeodomain-like"/>
    <property type="match status" value="1"/>
</dbReference>
<evidence type="ECO:0000259" key="3">
    <source>
        <dbReference type="PROSITE" id="PS01124"/>
    </source>
</evidence>
<dbReference type="SUPFAM" id="SSF46689">
    <property type="entry name" value="Homeodomain-like"/>
    <property type="match status" value="1"/>
</dbReference>
<evidence type="ECO:0000256" key="2">
    <source>
        <dbReference type="ARBA" id="ARBA00023163"/>
    </source>
</evidence>
<name>A0ABW5BQ69_9PROT</name>
<organism evidence="4 5">
    <name type="scientific">Kiloniella antarctica</name>
    <dbReference type="NCBI Taxonomy" id="1550907"/>
    <lineage>
        <taxon>Bacteria</taxon>
        <taxon>Pseudomonadati</taxon>
        <taxon>Pseudomonadota</taxon>
        <taxon>Alphaproteobacteria</taxon>
        <taxon>Rhodospirillales</taxon>
        <taxon>Kiloniellaceae</taxon>
        <taxon>Kiloniella</taxon>
    </lineage>
</organism>
<dbReference type="PANTHER" id="PTHR43130">
    <property type="entry name" value="ARAC-FAMILY TRANSCRIPTIONAL REGULATOR"/>
    <property type="match status" value="1"/>
</dbReference>
<proteinExistence type="predicted"/>
<dbReference type="SUPFAM" id="SSF52317">
    <property type="entry name" value="Class I glutamine amidotransferase-like"/>
    <property type="match status" value="1"/>
</dbReference>
<evidence type="ECO:0000313" key="5">
    <source>
        <dbReference type="Proteomes" id="UP001597294"/>
    </source>
</evidence>
<dbReference type="SMART" id="SM00342">
    <property type="entry name" value="HTH_ARAC"/>
    <property type="match status" value="1"/>
</dbReference>
<comment type="caution">
    <text evidence="4">The sequence shown here is derived from an EMBL/GenBank/DDBJ whole genome shotgun (WGS) entry which is preliminary data.</text>
</comment>
<keyword evidence="2" id="KW-0804">Transcription</keyword>
<keyword evidence="5" id="KW-1185">Reference proteome</keyword>
<dbReference type="InterPro" id="IPR029062">
    <property type="entry name" value="Class_I_gatase-like"/>
</dbReference>
<dbReference type="PANTHER" id="PTHR43130:SF3">
    <property type="entry name" value="HTH-TYPE TRANSCRIPTIONAL REGULATOR RV1931C"/>
    <property type="match status" value="1"/>
</dbReference>
<dbReference type="Pfam" id="PF12833">
    <property type="entry name" value="HTH_18"/>
    <property type="match status" value="1"/>
</dbReference>
<dbReference type="InterPro" id="IPR018060">
    <property type="entry name" value="HTH_AraC"/>
</dbReference>
<evidence type="ECO:0000256" key="1">
    <source>
        <dbReference type="ARBA" id="ARBA00023015"/>
    </source>
</evidence>
<dbReference type="EMBL" id="JBHUII010000010">
    <property type="protein sequence ID" value="MFD2207021.1"/>
    <property type="molecule type" value="Genomic_DNA"/>
</dbReference>
<sequence>MAKGLFTPSTFRIGILLIDGFSLMSYSSVIEPLRAANLLADQELNKVDHFAADGYQAVSSSGAIIKATAEISDDQDFDLVLVVAGGDPTTYKNEKVYQWLRQLSRHGVRLGGVSGGPVILAAAGLMEGRRMTVHWEHAEALSEISPTLLIERSLYVMDRDRITCAGGIAPMDMMYAVQSEIHGPEFARKVSDWFIHTDVRPSGDPQRSGMVERYNTHNPSIILAVEAMENHIADPLNLSQLALLARVSSRQLNRLFIEKLDQSTMSVYRNLRLDKAHNLLMHTTLSITEVALSTGFSSSAHFSKAFHDKYRSPPSSLRG</sequence>
<gene>
    <name evidence="4" type="ORF">ACFSKO_15445</name>
</gene>
<dbReference type="Pfam" id="PF01965">
    <property type="entry name" value="DJ-1_PfpI"/>
    <property type="match status" value="1"/>
</dbReference>
<accession>A0ABW5BQ69</accession>
<dbReference type="InterPro" id="IPR009057">
    <property type="entry name" value="Homeodomain-like_sf"/>
</dbReference>
<dbReference type="InterPro" id="IPR052158">
    <property type="entry name" value="INH-QAR"/>
</dbReference>
<dbReference type="RefSeq" id="WP_380253240.1">
    <property type="nucleotide sequence ID" value="NZ_JBHUII010000010.1"/>
</dbReference>
<reference evidence="5" key="1">
    <citation type="journal article" date="2019" name="Int. J. Syst. Evol. Microbiol.">
        <title>The Global Catalogue of Microorganisms (GCM) 10K type strain sequencing project: providing services to taxonomists for standard genome sequencing and annotation.</title>
        <authorList>
            <consortium name="The Broad Institute Genomics Platform"/>
            <consortium name="The Broad Institute Genome Sequencing Center for Infectious Disease"/>
            <person name="Wu L."/>
            <person name="Ma J."/>
        </authorList>
    </citation>
    <scope>NUCLEOTIDE SEQUENCE [LARGE SCALE GENOMIC DNA]</scope>
    <source>
        <strain evidence="5">CGMCC 4.7192</strain>
    </source>
</reference>
<feature type="domain" description="HTH araC/xylS-type" evidence="3">
    <location>
        <begin position="222"/>
        <end position="319"/>
    </location>
</feature>